<dbReference type="CDD" id="cd12148">
    <property type="entry name" value="fungal_TF_MHR"/>
    <property type="match status" value="1"/>
</dbReference>
<dbReference type="SMART" id="SM00906">
    <property type="entry name" value="Fungal_trans"/>
    <property type="match status" value="1"/>
</dbReference>
<dbReference type="RefSeq" id="XP_007728276.1">
    <property type="nucleotide sequence ID" value="XM_007730086.1"/>
</dbReference>
<keyword evidence="4" id="KW-0804">Transcription</keyword>
<keyword evidence="3" id="KW-0238">DNA-binding</keyword>
<dbReference type="PANTHER" id="PTHR31668">
    <property type="entry name" value="GLUCOSE TRANSPORT TRANSCRIPTION REGULATOR RGT1-RELATED-RELATED"/>
    <property type="match status" value="1"/>
</dbReference>
<evidence type="ECO:0000256" key="5">
    <source>
        <dbReference type="ARBA" id="ARBA00023242"/>
    </source>
</evidence>
<dbReference type="STRING" id="1182541.W9XF53"/>
<evidence type="ECO:0000313" key="9">
    <source>
        <dbReference type="Proteomes" id="UP000019484"/>
    </source>
</evidence>
<dbReference type="Gene3D" id="4.10.240.10">
    <property type="entry name" value="Zn(2)-C6 fungal-type DNA-binding domain"/>
    <property type="match status" value="1"/>
</dbReference>
<comment type="caution">
    <text evidence="8">The sequence shown here is derived from an EMBL/GenBank/DDBJ whole genome shotgun (WGS) entry which is preliminary data.</text>
</comment>
<keyword evidence="2" id="KW-0805">Transcription regulation</keyword>
<dbReference type="eggNOG" id="ENOG502QW96">
    <property type="taxonomic scope" value="Eukaryota"/>
</dbReference>
<keyword evidence="9" id="KW-1185">Reference proteome</keyword>
<gene>
    <name evidence="8" type="ORF">A1O1_09230</name>
</gene>
<evidence type="ECO:0000256" key="3">
    <source>
        <dbReference type="ARBA" id="ARBA00023125"/>
    </source>
</evidence>
<dbReference type="OrthoDB" id="3034343at2759"/>
<evidence type="ECO:0000256" key="1">
    <source>
        <dbReference type="ARBA" id="ARBA00022723"/>
    </source>
</evidence>
<evidence type="ECO:0000313" key="8">
    <source>
        <dbReference type="EMBL" id="EXJ78828.1"/>
    </source>
</evidence>
<dbReference type="Proteomes" id="UP000019484">
    <property type="component" value="Unassembled WGS sequence"/>
</dbReference>
<name>W9XF53_9EURO</name>
<protein>
    <recommendedName>
        <fullName evidence="7">Zn(2)-C6 fungal-type domain-containing protein</fullName>
    </recommendedName>
</protein>
<dbReference type="CDD" id="cd00067">
    <property type="entry name" value="GAL4"/>
    <property type="match status" value="1"/>
</dbReference>
<dbReference type="InterPro" id="IPR001138">
    <property type="entry name" value="Zn2Cys6_DnaBD"/>
</dbReference>
<dbReference type="HOGENOM" id="CLU_009827_0_0_1"/>
<dbReference type="PROSITE" id="PS00463">
    <property type="entry name" value="ZN2_CY6_FUNGAL_1"/>
    <property type="match status" value="1"/>
</dbReference>
<reference evidence="8 9" key="1">
    <citation type="submission" date="2013-03" db="EMBL/GenBank/DDBJ databases">
        <title>The Genome Sequence of Capronia coronata CBS 617.96.</title>
        <authorList>
            <consortium name="The Broad Institute Genomics Platform"/>
            <person name="Cuomo C."/>
            <person name="de Hoog S."/>
            <person name="Gorbushina A."/>
            <person name="Walker B."/>
            <person name="Young S.K."/>
            <person name="Zeng Q."/>
            <person name="Gargeya S."/>
            <person name="Fitzgerald M."/>
            <person name="Haas B."/>
            <person name="Abouelleil A."/>
            <person name="Allen A.W."/>
            <person name="Alvarado L."/>
            <person name="Arachchi H.M."/>
            <person name="Berlin A.M."/>
            <person name="Chapman S.B."/>
            <person name="Gainer-Dewar J."/>
            <person name="Goldberg J."/>
            <person name="Griggs A."/>
            <person name="Gujja S."/>
            <person name="Hansen M."/>
            <person name="Howarth C."/>
            <person name="Imamovic A."/>
            <person name="Ireland A."/>
            <person name="Larimer J."/>
            <person name="McCowan C."/>
            <person name="Murphy C."/>
            <person name="Pearson M."/>
            <person name="Poon T.W."/>
            <person name="Priest M."/>
            <person name="Roberts A."/>
            <person name="Saif S."/>
            <person name="Shea T."/>
            <person name="Sisk P."/>
            <person name="Sykes S."/>
            <person name="Wortman J."/>
            <person name="Nusbaum C."/>
            <person name="Birren B."/>
        </authorList>
    </citation>
    <scope>NUCLEOTIDE SEQUENCE [LARGE SCALE GENOMIC DNA]</scope>
    <source>
        <strain evidence="8 9">CBS 617.96</strain>
    </source>
</reference>
<dbReference type="GO" id="GO:0006351">
    <property type="term" value="P:DNA-templated transcription"/>
    <property type="evidence" value="ECO:0007669"/>
    <property type="project" value="InterPro"/>
</dbReference>
<dbReference type="GO" id="GO:0001080">
    <property type="term" value="P:nitrogen catabolite activation of transcription from RNA polymerase II promoter"/>
    <property type="evidence" value="ECO:0007669"/>
    <property type="project" value="TreeGrafter"/>
</dbReference>
<dbReference type="GO" id="GO:0000981">
    <property type="term" value="F:DNA-binding transcription factor activity, RNA polymerase II-specific"/>
    <property type="evidence" value="ECO:0007669"/>
    <property type="project" value="InterPro"/>
</dbReference>
<sequence length="679" mass="76002">MSFRRFVEPGWPPQADRPFRSHLHPACLSCRRRKLRCRVDRGSEECAVCQARGEKCIFPDRPKGGAGGATSRRIPPPRPHRVEPQAEPMGQIRNEGQALQANPNTSTPVTTKSRVDVTWTPTRQGTGATAPEKVYDHEQRSTTTVLHTITVDNETDEEISHVVGPAVARDAKILGDWVSNPSETFNKQTRSSFPNGLGTNNTRNSGLFTTVRMQPLGLRRDRMQDWRKCQFIEKLTEPCAGDLVEIYLEKSNVCFPMLDDISFRQLYSEKKEDLSPVLLSCLYANATAYWGKSNKLRLDSLRCPDIPFIWSQALESLFNALLFSPELSTVIAVLLNIGGRPTTTTTSNSIALGGAVALSQSLGLNRDCSTWEIADSEKSARVRIWWGILIHDRWSSLAYGTPYHVQNCHHDVPVPSITDIVGQVSDGLKQEAGFIFIALCNLTESVLAPCLELIYSMPSRSQASEPRERQLKHLELRLDQWEQGLSDGLRKLVVRGTQLKVPGAANLRLCYLSITMLFRRMELNFASQGQLELDLDASIHRNLRAQKSAEEIVHFVQDLGEDELNDFWLSEASFLLAYAATLLLGCALDSPDKSSGLSNHPAVRRTHNLVTALRSHKEIYGWELGDLCLAQCGEIVDKLSTPEEIDIEDFTQELQQTLMNESLAVDELFPSVWDMFNGT</sequence>
<dbReference type="PROSITE" id="PS50048">
    <property type="entry name" value="ZN2_CY6_FUNGAL_2"/>
    <property type="match status" value="1"/>
</dbReference>
<dbReference type="EMBL" id="AMWN01000011">
    <property type="protein sequence ID" value="EXJ78828.1"/>
    <property type="molecule type" value="Genomic_DNA"/>
</dbReference>
<dbReference type="SUPFAM" id="SSF57701">
    <property type="entry name" value="Zn2/Cys6 DNA-binding domain"/>
    <property type="match status" value="1"/>
</dbReference>
<dbReference type="InterPro" id="IPR007219">
    <property type="entry name" value="XnlR_reg_dom"/>
</dbReference>
<dbReference type="InterPro" id="IPR036864">
    <property type="entry name" value="Zn2-C6_fun-type_DNA-bd_sf"/>
</dbReference>
<evidence type="ECO:0000256" key="2">
    <source>
        <dbReference type="ARBA" id="ARBA00023015"/>
    </source>
</evidence>
<dbReference type="Pfam" id="PF04082">
    <property type="entry name" value="Fungal_trans"/>
    <property type="match status" value="1"/>
</dbReference>
<dbReference type="GO" id="GO:0003677">
    <property type="term" value="F:DNA binding"/>
    <property type="evidence" value="ECO:0007669"/>
    <property type="project" value="UniProtKB-KW"/>
</dbReference>
<keyword evidence="1" id="KW-0479">Metal-binding</keyword>
<organism evidence="8 9">
    <name type="scientific">Capronia coronata CBS 617.96</name>
    <dbReference type="NCBI Taxonomy" id="1182541"/>
    <lineage>
        <taxon>Eukaryota</taxon>
        <taxon>Fungi</taxon>
        <taxon>Dikarya</taxon>
        <taxon>Ascomycota</taxon>
        <taxon>Pezizomycotina</taxon>
        <taxon>Eurotiomycetes</taxon>
        <taxon>Chaetothyriomycetidae</taxon>
        <taxon>Chaetothyriales</taxon>
        <taxon>Herpotrichiellaceae</taxon>
        <taxon>Capronia</taxon>
    </lineage>
</organism>
<dbReference type="InterPro" id="IPR050797">
    <property type="entry name" value="Carb_Metab_Trans_Reg"/>
</dbReference>
<dbReference type="Pfam" id="PF00172">
    <property type="entry name" value="Zn_clus"/>
    <property type="match status" value="1"/>
</dbReference>
<accession>W9XF53</accession>
<keyword evidence="5" id="KW-0539">Nucleus</keyword>
<dbReference type="SMART" id="SM00066">
    <property type="entry name" value="GAL4"/>
    <property type="match status" value="1"/>
</dbReference>
<proteinExistence type="predicted"/>
<evidence type="ECO:0000256" key="6">
    <source>
        <dbReference type="SAM" id="MobiDB-lite"/>
    </source>
</evidence>
<evidence type="ECO:0000259" key="7">
    <source>
        <dbReference type="PROSITE" id="PS50048"/>
    </source>
</evidence>
<feature type="domain" description="Zn(2)-C6 fungal-type" evidence="7">
    <location>
        <begin position="26"/>
        <end position="58"/>
    </location>
</feature>
<evidence type="ECO:0000256" key="4">
    <source>
        <dbReference type="ARBA" id="ARBA00023163"/>
    </source>
</evidence>
<feature type="region of interest" description="Disordered" evidence="6">
    <location>
        <begin position="60"/>
        <end position="84"/>
    </location>
</feature>
<dbReference type="AlphaFoldDB" id="W9XF53"/>
<dbReference type="GO" id="GO:0008270">
    <property type="term" value="F:zinc ion binding"/>
    <property type="evidence" value="ECO:0007669"/>
    <property type="project" value="InterPro"/>
</dbReference>
<dbReference type="GeneID" id="19164075"/>
<dbReference type="PANTHER" id="PTHR31668:SF10">
    <property type="entry name" value="ZN(II)2CYS6 TRANSCRIPTION FACTOR (EUROFUNG)"/>
    <property type="match status" value="1"/>
</dbReference>
<dbReference type="GO" id="GO:0005634">
    <property type="term" value="C:nucleus"/>
    <property type="evidence" value="ECO:0007669"/>
    <property type="project" value="TreeGrafter"/>
</dbReference>